<dbReference type="Gene3D" id="3.40.50.2000">
    <property type="entry name" value="Glycogen Phosphorylase B"/>
    <property type="match status" value="2"/>
</dbReference>
<comment type="caution">
    <text evidence="3">The sequence shown here is derived from an EMBL/GenBank/DDBJ whole genome shotgun (WGS) entry which is preliminary data.</text>
</comment>
<protein>
    <submittedName>
        <fullName evidence="3">Glycosyltransferase involved in cell wall biosynthesis</fullName>
    </submittedName>
</protein>
<dbReference type="CDD" id="cd03811">
    <property type="entry name" value="GT4_GT28_WabH-like"/>
    <property type="match status" value="1"/>
</dbReference>
<dbReference type="InterPro" id="IPR001296">
    <property type="entry name" value="Glyco_trans_1"/>
</dbReference>
<keyword evidence="4" id="KW-1185">Reference proteome</keyword>
<dbReference type="PANTHER" id="PTHR12526:SF630">
    <property type="entry name" value="GLYCOSYLTRANSFERASE"/>
    <property type="match status" value="1"/>
</dbReference>
<gene>
    <name evidence="3" type="ORF">DFQ08_102107</name>
</gene>
<proteinExistence type="predicted"/>
<dbReference type="SUPFAM" id="SSF53756">
    <property type="entry name" value="UDP-Glycosyltransferase/glycogen phosphorylase"/>
    <property type="match status" value="1"/>
</dbReference>
<evidence type="ECO:0000313" key="3">
    <source>
        <dbReference type="EMBL" id="RCW92087.1"/>
    </source>
</evidence>
<feature type="domain" description="Glycosyltransferase subfamily 4-like N-terminal" evidence="2">
    <location>
        <begin position="19"/>
        <end position="175"/>
    </location>
</feature>
<dbReference type="Proteomes" id="UP000253436">
    <property type="component" value="Unassembled WGS sequence"/>
</dbReference>
<evidence type="ECO:0000313" key="4">
    <source>
        <dbReference type="Proteomes" id="UP000253436"/>
    </source>
</evidence>
<dbReference type="EMBL" id="QPJO01000002">
    <property type="protein sequence ID" value="RCW92087.1"/>
    <property type="molecule type" value="Genomic_DNA"/>
</dbReference>
<organism evidence="3 4">
    <name type="scientific">Winogradskyella arenosi</name>
    <dbReference type="NCBI Taxonomy" id="533325"/>
    <lineage>
        <taxon>Bacteria</taxon>
        <taxon>Pseudomonadati</taxon>
        <taxon>Bacteroidota</taxon>
        <taxon>Flavobacteriia</taxon>
        <taxon>Flavobacteriales</taxon>
        <taxon>Flavobacteriaceae</taxon>
        <taxon>Winogradskyella</taxon>
    </lineage>
</organism>
<dbReference type="AlphaFoldDB" id="A0A368ZHH5"/>
<accession>A0A368ZHH5</accession>
<feature type="domain" description="Glycosyl transferase family 1" evidence="1">
    <location>
        <begin position="186"/>
        <end position="344"/>
    </location>
</feature>
<dbReference type="RefSeq" id="WP_181858364.1">
    <property type="nucleotide sequence ID" value="NZ_QPJO01000002.1"/>
</dbReference>
<dbReference type="InterPro" id="IPR028098">
    <property type="entry name" value="Glyco_trans_4-like_N"/>
</dbReference>
<evidence type="ECO:0000259" key="2">
    <source>
        <dbReference type="Pfam" id="PF13439"/>
    </source>
</evidence>
<dbReference type="Pfam" id="PF00534">
    <property type="entry name" value="Glycos_transf_1"/>
    <property type="match status" value="1"/>
</dbReference>
<dbReference type="Pfam" id="PF13439">
    <property type="entry name" value="Glyco_transf_4"/>
    <property type="match status" value="1"/>
</dbReference>
<name>A0A368ZHH5_9FLAO</name>
<dbReference type="PANTHER" id="PTHR12526">
    <property type="entry name" value="GLYCOSYLTRANSFERASE"/>
    <property type="match status" value="1"/>
</dbReference>
<evidence type="ECO:0000259" key="1">
    <source>
        <dbReference type="Pfam" id="PF00534"/>
    </source>
</evidence>
<dbReference type="GO" id="GO:0016757">
    <property type="term" value="F:glycosyltransferase activity"/>
    <property type="evidence" value="ECO:0007669"/>
    <property type="project" value="InterPro"/>
</dbReference>
<keyword evidence="3" id="KW-0808">Transferase</keyword>
<sequence length="364" mass="42049">MQSNHKKRICIVSRSLSEGGADRVAAMQSVFLTDLGYEVFVVSILNSIKYPYRGKLLNLGAIKEQDDTRLGRFKRLLILKKFLNHNAIDLVIDHRVRCKAFSEYIISGLIYPKATIYMVHNYTINRYFPPFKWLTKLSYGRSKKIVAVSDHIKNKVEAYYNFKQVQTIYNPVDFEYLNQLKTQAITASDSFIFWYGRFEEKQKNVSLLVEAYSKSQLSKKGIKLLLMGQGKDKQKIETLIHTLGLQDHIEVLPFSKNPFAYIYQSKFTVLTSHYEGFPMTVLESLACEIPVVSVKYKNYEDGVIKHEFNGLLVENYNAKALGNAFNRFIDDEKLYLRCKANTKKSVGSFSVESISKQWQNLIDN</sequence>
<reference evidence="3 4" key="1">
    <citation type="submission" date="2018-07" db="EMBL/GenBank/DDBJ databases">
        <title>Genomic Encyclopedia of Type Strains, Phase III (KMG-III): the genomes of soil and plant-associated and newly described type strains.</title>
        <authorList>
            <person name="Whitman W."/>
        </authorList>
    </citation>
    <scope>NUCLEOTIDE SEQUENCE [LARGE SCALE GENOMIC DNA]</scope>
    <source>
        <strain evidence="3 4">CECT 7958</strain>
    </source>
</reference>